<dbReference type="PANTHER" id="PTHR43115">
    <property type="entry name" value="DEHYDROGENASE/REDUCTASE SDR FAMILY MEMBER 11"/>
    <property type="match status" value="1"/>
</dbReference>
<accession>A0AB37WCA5</accession>
<dbReference type="GO" id="GO:0016491">
    <property type="term" value="F:oxidoreductase activity"/>
    <property type="evidence" value="ECO:0007669"/>
    <property type="project" value="UniProtKB-KW"/>
</dbReference>
<evidence type="ECO:0000256" key="2">
    <source>
        <dbReference type="ARBA" id="ARBA00023002"/>
    </source>
</evidence>
<evidence type="ECO:0000313" key="4">
    <source>
        <dbReference type="Proteomes" id="UP000292340"/>
    </source>
</evidence>
<dbReference type="PRINTS" id="PR00081">
    <property type="entry name" value="GDHRDH"/>
</dbReference>
<dbReference type="InterPro" id="IPR002347">
    <property type="entry name" value="SDR_fam"/>
</dbReference>
<proteinExistence type="inferred from homology"/>
<comment type="caution">
    <text evidence="3">The sequence shown here is derived from an EMBL/GenBank/DDBJ whole genome shotgun (WGS) entry which is preliminary data.</text>
</comment>
<keyword evidence="2" id="KW-0560">Oxidoreductase</keyword>
<dbReference type="PANTHER" id="PTHR43115:SF4">
    <property type="entry name" value="DEHYDROGENASE_REDUCTASE SDR FAMILY MEMBER 11"/>
    <property type="match status" value="1"/>
</dbReference>
<dbReference type="Proteomes" id="UP000292340">
    <property type="component" value="Unassembled WGS sequence"/>
</dbReference>
<sequence>MSQRTRDTTLASGFTKTIHSKPTAALDPASNKLPKPLNVLIVGASRGIGAGIAHAYAQAGAASLLLAARSSSSQELATVAQEAKDLNPSVSIKSLEVDITSNTSVAQLAKDVKQEVGRLDIVIVNSGYSGPVVLKVEEGDPQDFQDVFDVNVQGTYLVAHHFIPILKESDGAKTFIAINSFGACLVNGHIANTAYCISKFAQARLVEFLSEQYGADGILAVAVHPGAVNTEMADKTTPDSFRPYLTDDIGLGGAFCVWLSTEKRMWLNGRLLGATWDIDELLGKKTQIEGQDLLKFGYRVGGVSAAGQGA</sequence>
<evidence type="ECO:0008006" key="5">
    <source>
        <dbReference type="Google" id="ProtNLM"/>
    </source>
</evidence>
<dbReference type="InterPro" id="IPR036291">
    <property type="entry name" value="NAD(P)-bd_dom_sf"/>
</dbReference>
<reference evidence="3" key="2">
    <citation type="journal article" date="2019" name="bioRxiv">
        <title>Genomics, evolutionary history and diagnostics of the Alternaria alternata species group including apple and Asian pear pathotypes.</title>
        <authorList>
            <person name="Armitage A.D."/>
            <person name="Cockerton H.M."/>
            <person name="Sreenivasaprasad S."/>
            <person name="Woodhall J.W."/>
            <person name="Lane C.R."/>
            <person name="Harrison R.J."/>
            <person name="Clarkson J.P."/>
        </authorList>
    </citation>
    <scope>NUCLEOTIDE SEQUENCE</scope>
    <source>
        <strain evidence="3">FERA 1164</strain>
    </source>
</reference>
<dbReference type="SUPFAM" id="SSF51735">
    <property type="entry name" value="NAD(P)-binding Rossmann-fold domains"/>
    <property type="match status" value="1"/>
</dbReference>
<comment type="similarity">
    <text evidence="1">Belongs to the short-chain dehydrogenases/reductases (SDR) family.</text>
</comment>
<reference evidence="3" key="1">
    <citation type="submission" date="2017-10" db="EMBL/GenBank/DDBJ databases">
        <authorList>
            <person name="Armitage A.D."/>
            <person name="Barbara D.J."/>
            <person name="Woodhall J.W."/>
            <person name="Sreenivasaprasad S."/>
            <person name="Lane C.R."/>
            <person name="Clarkson J.P."/>
            <person name="Harrison R.J."/>
        </authorList>
    </citation>
    <scope>NUCLEOTIDE SEQUENCE</scope>
    <source>
        <strain evidence="3">FERA 1164</strain>
    </source>
</reference>
<dbReference type="CDD" id="cd05233">
    <property type="entry name" value="SDR_c"/>
    <property type="match status" value="1"/>
</dbReference>
<dbReference type="AlphaFoldDB" id="A0AB37WCA5"/>
<gene>
    <name evidence="3" type="ORF">AA0115_g7619</name>
</gene>
<dbReference type="Gene3D" id="3.40.50.720">
    <property type="entry name" value="NAD(P)-binding Rossmann-like Domain"/>
    <property type="match status" value="1"/>
</dbReference>
<protein>
    <recommendedName>
        <fullName evidence="5">NAD(P)-binding protein</fullName>
    </recommendedName>
</protein>
<dbReference type="EMBL" id="PDXB01000019">
    <property type="protein sequence ID" value="RYN25553.1"/>
    <property type="molecule type" value="Genomic_DNA"/>
</dbReference>
<name>A0AB37WCA5_9PLEO</name>
<organism evidence="3 4">
    <name type="scientific">Alternaria tenuissima</name>
    <dbReference type="NCBI Taxonomy" id="119927"/>
    <lineage>
        <taxon>Eukaryota</taxon>
        <taxon>Fungi</taxon>
        <taxon>Dikarya</taxon>
        <taxon>Ascomycota</taxon>
        <taxon>Pezizomycotina</taxon>
        <taxon>Dothideomycetes</taxon>
        <taxon>Pleosporomycetidae</taxon>
        <taxon>Pleosporales</taxon>
        <taxon>Pleosporineae</taxon>
        <taxon>Pleosporaceae</taxon>
        <taxon>Alternaria</taxon>
        <taxon>Alternaria sect. Alternaria</taxon>
        <taxon>Alternaria alternata complex</taxon>
    </lineage>
</organism>
<evidence type="ECO:0000313" key="3">
    <source>
        <dbReference type="EMBL" id="RYN25553.1"/>
    </source>
</evidence>
<evidence type="ECO:0000256" key="1">
    <source>
        <dbReference type="ARBA" id="ARBA00006484"/>
    </source>
</evidence>
<dbReference type="Pfam" id="PF00106">
    <property type="entry name" value="adh_short"/>
    <property type="match status" value="1"/>
</dbReference>